<evidence type="ECO:0000256" key="6">
    <source>
        <dbReference type="PIRSR" id="PIRSR600246-2"/>
    </source>
</evidence>
<evidence type="ECO:0000256" key="3">
    <source>
        <dbReference type="ARBA" id="ARBA00022813"/>
    </source>
</evidence>
<dbReference type="AlphaFoldDB" id="A0A2W7SGZ1"/>
<evidence type="ECO:0000256" key="7">
    <source>
        <dbReference type="PIRSR" id="PIRSR600246-3"/>
    </source>
</evidence>
<dbReference type="SUPFAM" id="SSF56235">
    <property type="entry name" value="N-terminal nucleophile aminohydrolases (Ntn hydrolases)"/>
    <property type="match status" value="1"/>
</dbReference>
<sequence length="435" mass="45110">MAQWTHRNPGHPMWKLAAALLMACPAFAAGLPGVCVGDSVFALALHGGAVWGDAPHAVQETFLDDQLRIGRERLARGDRAIDVVEAMVVAMEDSGLYNAGKGSTANRAGEIEMDAAIMDGRGLEAGAVAGVRRLRNPVAAARLVGERTPHVLMAGPAADAHLLSLGAAEATPDWFVHAGAAFPDLVLLADLPRPGGGPPFAGAWAGVLGGRLNHALILGEEPEAVIAIGINPDLGFEAAETLRLRSRRLNDYLIVETGGFRIAYRAAAGGLEARLATPAGEVVEGLLRPRPDLLRRGGTVGAVARDRCGDLAAASSTGGFGSKLSGRVGDTPLIGAGTYADNRTVAISTTGHGEYFIRHTVAAQIAGRLRFGDETLAEALRHVIVDELSEVGGDGGVIAVDASGRVEIAFNTDGMVRGWTTDRLPPQTMTGGHAP</sequence>
<evidence type="ECO:0000256" key="8">
    <source>
        <dbReference type="SAM" id="SignalP"/>
    </source>
</evidence>
<feature type="site" description="Cleavage; by autolysis" evidence="7">
    <location>
        <begin position="298"/>
        <end position="299"/>
    </location>
</feature>
<evidence type="ECO:0000256" key="1">
    <source>
        <dbReference type="ARBA" id="ARBA00022670"/>
    </source>
</evidence>
<reference evidence="9 10" key="1">
    <citation type="submission" date="2018-06" db="EMBL/GenBank/DDBJ databases">
        <title>Genomic Encyclopedia of Archaeal and Bacterial Type Strains, Phase II (KMG-II): from individual species to whole genera.</title>
        <authorList>
            <person name="Goeker M."/>
        </authorList>
    </citation>
    <scope>NUCLEOTIDE SEQUENCE [LARGE SCALE GENOMIC DNA]</scope>
    <source>
        <strain evidence="9 10">DSM 18774</strain>
    </source>
</reference>
<feature type="signal peptide" evidence="8">
    <location>
        <begin position="1"/>
        <end position="28"/>
    </location>
</feature>
<organism evidence="9 10">
    <name type="scientific">Cereibacter changlensis</name>
    <dbReference type="NCBI Taxonomy" id="402884"/>
    <lineage>
        <taxon>Bacteria</taxon>
        <taxon>Pseudomonadati</taxon>
        <taxon>Pseudomonadota</taxon>
        <taxon>Alphaproteobacteria</taxon>
        <taxon>Rhodobacterales</taxon>
        <taxon>Paracoccaceae</taxon>
        <taxon>Cereibacter</taxon>
    </lineage>
</organism>
<dbReference type="GO" id="GO:0006508">
    <property type="term" value="P:proteolysis"/>
    <property type="evidence" value="ECO:0007669"/>
    <property type="project" value="UniProtKB-KW"/>
</dbReference>
<evidence type="ECO:0000313" key="9">
    <source>
        <dbReference type="EMBL" id="PZX50002.1"/>
    </source>
</evidence>
<keyword evidence="2" id="KW-0378">Hydrolase</keyword>
<feature type="binding site" evidence="6">
    <location>
        <begin position="327"/>
        <end position="330"/>
    </location>
    <ligand>
        <name>substrate</name>
    </ligand>
</feature>
<protein>
    <recommendedName>
        <fullName evidence="4">Isoaspartyl peptidase</fullName>
    </recommendedName>
</protein>
<dbReference type="GO" id="GO:0008233">
    <property type="term" value="F:peptidase activity"/>
    <property type="evidence" value="ECO:0007669"/>
    <property type="project" value="UniProtKB-KW"/>
</dbReference>
<feature type="chain" id="PRO_5016079289" description="Isoaspartyl peptidase" evidence="8">
    <location>
        <begin position="29"/>
        <end position="435"/>
    </location>
</feature>
<dbReference type="InterPro" id="IPR000246">
    <property type="entry name" value="Peptidase_T2"/>
</dbReference>
<dbReference type="InterPro" id="IPR029055">
    <property type="entry name" value="Ntn_hydrolases_N"/>
</dbReference>
<dbReference type="Pfam" id="PF01112">
    <property type="entry name" value="Asparaginase_2"/>
    <property type="match status" value="2"/>
</dbReference>
<name>A0A2W7SGZ1_9RHOB</name>
<dbReference type="GO" id="GO:0016811">
    <property type="term" value="F:hydrolase activity, acting on carbon-nitrogen (but not peptide) bonds, in linear amides"/>
    <property type="evidence" value="ECO:0007669"/>
    <property type="project" value="UniProtKB-ARBA"/>
</dbReference>
<evidence type="ECO:0000256" key="2">
    <source>
        <dbReference type="ARBA" id="ARBA00022801"/>
    </source>
</evidence>
<dbReference type="Proteomes" id="UP000249538">
    <property type="component" value="Unassembled WGS sequence"/>
</dbReference>
<dbReference type="PANTHER" id="PTHR10188">
    <property type="entry name" value="L-ASPARAGINASE"/>
    <property type="match status" value="1"/>
</dbReference>
<dbReference type="FunFam" id="3.60.20.30:FF:000001">
    <property type="entry name" value="Isoaspartyl peptidase/L-asparaginase"/>
    <property type="match status" value="1"/>
</dbReference>
<keyword evidence="1" id="KW-0645">Protease</keyword>
<comment type="caution">
    <text evidence="9">The sequence shown here is derived from an EMBL/GenBank/DDBJ whole genome shotgun (WGS) entry which is preliminary data.</text>
</comment>
<dbReference type="Gene3D" id="3.60.20.30">
    <property type="entry name" value="(Glycosyl)asparaginase"/>
    <property type="match status" value="1"/>
</dbReference>
<feature type="binding site" evidence="6">
    <location>
        <begin position="350"/>
        <end position="353"/>
    </location>
    <ligand>
        <name>substrate</name>
    </ligand>
</feature>
<keyword evidence="3" id="KW-0068">Autocatalytic cleavage</keyword>
<accession>A0A2W7SGZ1</accession>
<proteinExistence type="predicted"/>
<dbReference type="EMBL" id="QKZS01000013">
    <property type="protein sequence ID" value="PZX50002.1"/>
    <property type="molecule type" value="Genomic_DNA"/>
</dbReference>
<evidence type="ECO:0000313" key="10">
    <source>
        <dbReference type="Proteomes" id="UP000249538"/>
    </source>
</evidence>
<evidence type="ECO:0000256" key="4">
    <source>
        <dbReference type="ARBA" id="ARBA00069124"/>
    </source>
</evidence>
<feature type="active site" description="Nucleophile" evidence="5">
    <location>
        <position position="299"/>
    </location>
</feature>
<dbReference type="PANTHER" id="PTHR10188:SF6">
    <property type="entry name" value="N(4)-(BETA-N-ACETYLGLUCOSAMINYL)-L-ASPARAGINASE"/>
    <property type="match status" value="1"/>
</dbReference>
<evidence type="ECO:0000256" key="5">
    <source>
        <dbReference type="PIRSR" id="PIRSR600246-1"/>
    </source>
</evidence>
<gene>
    <name evidence="9" type="ORF">LX76_03609</name>
</gene>
<keyword evidence="8" id="KW-0732">Signal</keyword>